<dbReference type="Proteomes" id="UP000295344">
    <property type="component" value="Unassembled WGS sequence"/>
</dbReference>
<keyword evidence="9" id="KW-1185">Reference proteome</keyword>
<dbReference type="Pfam" id="PF00892">
    <property type="entry name" value="EamA"/>
    <property type="match status" value="2"/>
</dbReference>
<organism evidence="8 9">
    <name type="scientific">Amnibacterium kyonggiense</name>
    <dbReference type="NCBI Taxonomy" id="595671"/>
    <lineage>
        <taxon>Bacteria</taxon>
        <taxon>Bacillati</taxon>
        <taxon>Actinomycetota</taxon>
        <taxon>Actinomycetes</taxon>
        <taxon>Micrococcales</taxon>
        <taxon>Microbacteriaceae</taxon>
        <taxon>Amnibacterium</taxon>
    </lineage>
</organism>
<dbReference type="EMBL" id="SOAM01000001">
    <property type="protein sequence ID" value="TDS79797.1"/>
    <property type="molecule type" value="Genomic_DNA"/>
</dbReference>
<comment type="subcellular location">
    <subcellularLocation>
        <location evidence="1">Membrane</location>
        <topology evidence="1">Multi-pass membrane protein</topology>
    </subcellularLocation>
</comment>
<feature type="transmembrane region" description="Helical" evidence="6">
    <location>
        <begin position="123"/>
        <end position="141"/>
    </location>
</feature>
<feature type="transmembrane region" description="Helical" evidence="6">
    <location>
        <begin position="178"/>
        <end position="197"/>
    </location>
</feature>
<feature type="transmembrane region" description="Helical" evidence="6">
    <location>
        <begin position="93"/>
        <end position="111"/>
    </location>
</feature>
<evidence type="ECO:0000259" key="7">
    <source>
        <dbReference type="Pfam" id="PF00892"/>
    </source>
</evidence>
<comment type="similarity">
    <text evidence="2">Belongs to the EamA transporter family.</text>
</comment>
<keyword evidence="5 6" id="KW-0472">Membrane</keyword>
<name>A0A4R7FPV0_9MICO</name>
<evidence type="ECO:0000256" key="5">
    <source>
        <dbReference type="ARBA" id="ARBA00023136"/>
    </source>
</evidence>
<proteinExistence type="inferred from homology"/>
<feature type="domain" description="EamA" evidence="7">
    <location>
        <begin position="4"/>
        <end position="136"/>
    </location>
</feature>
<evidence type="ECO:0000256" key="2">
    <source>
        <dbReference type="ARBA" id="ARBA00007362"/>
    </source>
</evidence>
<gene>
    <name evidence="8" type="ORF">CLV52_0339</name>
</gene>
<comment type="caution">
    <text evidence="8">The sequence shown here is derived from an EMBL/GenBank/DDBJ whole genome shotgun (WGS) entry which is preliminary data.</text>
</comment>
<dbReference type="GO" id="GO:0016020">
    <property type="term" value="C:membrane"/>
    <property type="evidence" value="ECO:0007669"/>
    <property type="project" value="UniProtKB-SubCell"/>
</dbReference>
<evidence type="ECO:0000256" key="3">
    <source>
        <dbReference type="ARBA" id="ARBA00022692"/>
    </source>
</evidence>
<dbReference type="PANTHER" id="PTHR32322">
    <property type="entry name" value="INNER MEMBRANE TRANSPORTER"/>
    <property type="match status" value="1"/>
</dbReference>
<feature type="transmembrane region" description="Helical" evidence="6">
    <location>
        <begin position="33"/>
        <end position="52"/>
    </location>
</feature>
<evidence type="ECO:0000313" key="8">
    <source>
        <dbReference type="EMBL" id="TDS79797.1"/>
    </source>
</evidence>
<protein>
    <submittedName>
        <fullName evidence="8">Threonine/homoserine efflux transporter RhtA</fullName>
    </submittedName>
</protein>
<dbReference type="InterPro" id="IPR000620">
    <property type="entry name" value="EamA_dom"/>
</dbReference>
<feature type="transmembrane region" description="Helical" evidence="6">
    <location>
        <begin position="265"/>
        <end position="282"/>
    </location>
</feature>
<feature type="transmembrane region" description="Helical" evidence="6">
    <location>
        <begin position="240"/>
        <end position="259"/>
    </location>
</feature>
<dbReference type="OrthoDB" id="4630069at2"/>
<dbReference type="PANTHER" id="PTHR32322:SF2">
    <property type="entry name" value="EAMA DOMAIN-CONTAINING PROTEIN"/>
    <property type="match status" value="1"/>
</dbReference>
<evidence type="ECO:0000256" key="4">
    <source>
        <dbReference type="ARBA" id="ARBA00022989"/>
    </source>
</evidence>
<dbReference type="RefSeq" id="WP_133764273.1">
    <property type="nucleotide sequence ID" value="NZ_BAAARP010000001.1"/>
</dbReference>
<evidence type="ECO:0000313" key="9">
    <source>
        <dbReference type="Proteomes" id="UP000295344"/>
    </source>
</evidence>
<dbReference type="SUPFAM" id="SSF103481">
    <property type="entry name" value="Multidrug resistance efflux transporter EmrE"/>
    <property type="match status" value="2"/>
</dbReference>
<feature type="transmembrane region" description="Helical" evidence="6">
    <location>
        <begin position="147"/>
        <end position="166"/>
    </location>
</feature>
<evidence type="ECO:0000256" key="1">
    <source>
        <dbReference type="ARBA" id="ARBA00004141"/>
    </source>
</evidence>
<keyword evidence="4 6" id="KW-1133">Transmembrane helix</keyword>
<dbReference type="AlphaFoldDB" id="A0A4R7FPV0"/>
<dbReference type="InterPro" id="IPR037185">
    <property type="entry name" value="EmrE-like"/>
</dbReference>
<feature type="domain" description="EamA" evidence="7">
    <location>
        <begin position="147"/>
        <end position="282"/>
    </location>
</feature>
<sequence length="293" mass="30450">MRRRGILLFAGLGIAWGIPYLLIKIAVQEVDPAVVVLGRSAIGALVLLPVVVARRQVLPVLRRWRPLLAYTAAEIVVPWFFLTSAEQRLPSSLAGLLLAAVPLVGVAVAALSGRPEVMSRVNWLGVLAGMLGVAALVGLDVGGSDVLGLLQMVIVVVGYAIGPVILARRMSDLPGTGVVALSLAITALVYVPLVPLLGSWPTAIPSGAAIASIVTLGVVCSAVGFLLMFALIAEVGPVRVTMITYVNPAVAVAAGALVLHEQVTVWTLVGFVLVLTGSYLVSRRRQVAQVAAT</sequence>
<evidence type="ECO:0000256" key="6">
    <source>
        <dbReference type="SAM" id="Phobius"/>
    </source>
</evidence>
<keyword evidence="3 6" id="KW-0812">Transmembrane</keyword>
<dbReference type="InterPro" id="IPR050638">
    <property type="entry name" value="AA-Vitamin_Transporters"/>
</dbReference>
<accession>A0A4R7FPV0</accession>
<reference evidence="8 9" key="1">
    <citation type="submission" date="2019-03" db="EMBL/GenBank/DDBJ databases">
        <title>Genomic Encyclopedia of Archaeal and Bacterial Type Strains, Phase II (KMG-II): from individual species to whole genera.</title>
        <authorList>
            <person name="Goeker M."/>
        </authorList>
    </citation>
    <scope>NUCLEOTIDE SEQUENCE [LARGE SCALE GENOMIC DNA]</scope>
    <source>
        <strain evidence="8 9">DSM 24782</strain>
    </source>
</reference>
<feature type="transmembrane region" description="Helical" evidence="6">
    <location>
        <begin position="64"/>
        <end position="81"/>
    </location>
</feature>
<feature type="transmembrane region" description="Helical" evidence="6">
    <location>
        <begin position="209"/>
        <end position="233"/>
    </location>
</feature>